<evidence type="ECO:0000256" key="4">
    <source>
        <dbReference type="ARBA" id="ARBA00022840"/>
    </source>
</evidence>
<dbReference type="InterPro" id="IPR036890">
    <property type="entry name" value="HATPase_C_sf"/>
</dbReference>
<dbReference type="Proteomes" id="UP001519287">
    <property type="component" value="Unassembled WGS sequence"/>
</dbReference>
<dbReference type="PANTHER" id="PTHR24421:SF60">
    <property type="entry name" value="SENSOR HISTIDINE KINASE COMP"/>
    <property type="match status" value="1"/>
</dbReference>
<reference evidence="8 9" key="1">
    <citation type="submission" date="2021-03" db="EMBL/GenBank/DDBJ databases">
        <title>Genomic Encyclopedia of Type Strains, Phase IV (KMG-IV): sequencing the most valuable type-strain genomes for metagenomic binning, comparative biology and taxonomic classification.</title>
        <authorList>
            <person name="Goeker M."/>
        </authorList>
    </citation>
    <scope>NUCLEOTIDE SEQUENCE [LARGE SCALE GENOMIC DNA]</scope>
    <source>
        <strain evidence="8 9">DSM 26048</strain>
    </source>
</reference>
<dbReference type="InterPro" id="IPR050482">
    <property type="entry name" value="Sensor_HK_TwoCompSys"/>
</dbReference>
<keyword evidence="5" id="KW-0902">Two-component regulatory system</keyword>
<dbReference type="CDD" id="cd16917">
    <property type="entry name" value="HATPase_UhpB-NarQ-NarX-like"/>
    <property type="match status" value="1"/>
</dbReference>
<evidence type="ECO:0000259" key="7">
    <source>
        <dbReference type="PROSITE" id="PS50109"/>
    </source>
</evidence>
<evidence type="ECO:0000256" key="3">
    <source>
        <dbReference type="ARBA" id="ARBA00022777"/>
    </source>
</evidence>
<evidence type="ECO:0000313" key="8">
    <source>
        <dbReference type="EMBL" id="MBP1994197.1"/>
    </source>
</evidence>
<dbReference type="PROSITE" id="PS50109">
    <property type="entry name" value="HIS_KIN"/>
    <property type="match status" value="1"/>
</dbReference>
<feature type="transmembrane region" description="Helical" evidence="6">
    <location>
        <begin position="65"/>
        <end position="85"/>
    </location>
</feature>
<evidence type="ECO:0000313" key="9">
    <source>
        <dbReference type="Proteomes" id="UP001519287"/>
    </source>
</evidence>
<feature type="transmembrane region" description="Helical" evidence="6">
    <location>
        <begin position="130"/>
        <end position="151"/>
    </location>
</feature>
<name>A0ABS4J2Z3_9BACL</name>
<proteinExistence type="predicted"/>
<feature type="domain" description="Histidine kinase" evidence="7">
    <location>
        <begin position="440"/>
        <end position="533"/>
    </location>
</feature>
<keyword evidence="9" id="KW-1185">Reference proteome</keyword>
<keyword evidence="2" id="KW-0547">Nucleotide-binding</keyword>
<dbReference type="EMBL" id="JAGGLB010000024">
    <property type="protein sequence ID" value="MBP1994197.1"/>
    <property type="molecule type" value="Genomic_DNA"/>
</dbReference>
<dbReference type="PANTHER" id="PTHR24421">
    <property type="entry name" value="NITRATE/NITRITE SENSOR PROTEIN NARX-RELATED"/>
    <property type="match status" value="1"/>
</dbReference>
<keyword evidence="1" id="KW-0808">Transferase</keyword>
<dbReference type="InterPro" id="IPR003594">
    <property type="entry name" value="HATPase_dom"/>
</dbReference>
<dbReference type="GO" id="GO:0016301">
    <property type="term" value="F:kinase activity"/>
    <property type="evidence" value="ECO:0007669"/>
    <property type="project" value="UniProtKB-KW"/>
</dbReference>
<evidence type="ECO:0000256" key="2">
    <source>
        <dbReference type="ARBA" id="ARBA00022741"/>
    </source>
</evidence>
<feature type="transmembrane region" description="Helical" evidence="6">
    <location>
        <begin position="6"/>
        <end position="22"/>
    </location>
</feature>
<evidence type="ECO:0000256" key="6">
    <source>
        <dbReference type="SAM" id="Phobius"/>
    </source>
</evidence>
<keyword evidence="6" id="KW-0472">Membrane</keyword>
<evidence type="ECO:0000256" key="1">
    <source>
        <dbReference type="ARBA" id="ARBA00022679"/>
    </source>
</evidence>
<sequence>MLSFVIGLVGNFFFLIWMYTKYRKQQTYVSTIIKSVWVALIISFSPIISFSFIPQIIRGYPIVDPFVMGWFVFFLPLTFAYLIITKRLYDIDVVLRRILLAAVISILPSGLFVGIIRVVLPHEATAERLLVIFILFVGIFTFILYSFEYFTTKLEPVMFPRKYQLQSGLGNISKRLGSITSFRGLKEIILVDLVNTLQVFGGAIALKYKHNDSIEVISHGDINVEEVELLITSGDLEHEEYSCFEINEQEEYTSYLIMTQKKTMTLLGTEERNWLSLIITYLAVSLENVHLIRKLTMKLQQLASNMPNEQVATDFVWFRKLMFELQEKERVRIATELHDTTMQDLFFFKERLHSLLEKYMFSSADQAKMINMIEYIDVINSNLRQSCFELHPYLLKEVGLIQTIEKLFDFEMAVSPFELELDAKNAYQIEQWDLDRKLHIFRMIQELINNAKKHSRASRVKVTLICARQMMVLSYEDDGRGFDSNHTAVREIGSSGIGIEQMKSRVLSLNGLFELSTSKGNGMKLAVTLPMKEGQVA</sequence>
<evidence type="ECO:0000256" key="5">
    <source>
        <dbReference type="ARBA" id="ARBA00023012"/>
    </source>
</evidence>
<organism evidence="8 9">
    <name type="scientific">Paenibacillus eucommiae</name>
    <dbReference type="NCBI Taxonomy" id="1355755"/>
    <lineage>
        <taxon>Bacteria</taxon>
        <taxon>Bacillati</taxon>
        <taxon>Bacillota</taxon>
        <taxon>Bacilli</taxon>
        <taxon>Bacillales</taxon>
        <taxon>Paenibacillaceae</taxon>
        <taxon>Paenibacillus</taxon>
    </lineage>
</organism>
<accession>A0ABS4J2Z3</accession>
<dbReference type="Pfam" id="PF02518">
    <property type="entry name" value="HATPase_c"/>
    <property type="match status" value="1"/>
</dbReference>
<dbReference type="Gene3D" id="3.30.565.10">
    <property type="entry name" value="Histidine kinase-like ATPase, C-terminal domain"/>
    <property type="match status" value="1"/>
</dbReference>
<keyword evidence="3 8" id="KW-0418">Kinase</keyword>
<keyword evidence="6" id="KW-1133">Transmembrane helix</keyword>
<comment type="caution">
    <text evidence="8">The sequence shown here is derived from an EMBL/GenBank/DDBJ whole genome shotgun (WGS) entry which is preliminary data.</text>
</comment>
<feature type="transmembrane region" description="Helical" evidence="6">
    <location>
        <begin position="97"/>
        <end position="118"/>
    </location>
</feature>
<gene>
    <name evidence="8" type="ORF">J2Z66_005833</name>
</gene>
<dbReference type="SMART" id="SM00387">
    <property type="entry name" value="HATPase_c"/>
    <property type="match status" value="1"/>
</dbReference>
<keyword evidence="4" id="KW-0067">ATP-binding</keyword>
<keyword evidence="6" id="KW-0812">Transmembrane</keyword>
<dbReference type="SUPFAM" id="SSF55874">
    <property type="entry name" value="ATPase domain of HSP90 chaperone/DNA topoisomerase II/histidine kinase"/>
    <property type="match status" value="1"/>
</dbReference>
<feature type="transmembrane region" description="Helical" evidence="6">
    <location>
        <begin position="34"/>
        <end position="53"/>
    </location>
</feature>
<protein>
    <submittedName>
        <fullName evidence="8">Signal transduction histidine kinase</fullName>
    </submittedName>
</protein>
<dbReference type="InterPro" id="IPR005467">
    <property type="entry name" value="His_kinase_dom"/>
</dbReference>